<dbReference type="GO" id="GO:0004161">
    <property type="term" value="F:dimethylallyltranstransferase activity"/>
    <property type="evidence" value="ECO:0007669"/>
    <property type="project" value="UniProtKB-EC"/>
</dbReference>
<comment type="similarity">
    <text evidence="2 7">Belongs to the FPP/GGPP synthase family.</text>
</comment>
<dbReference type="GO" id="GO:0016114">
    <property type="term" value="P:terpenoid biosynthetic process"/>
    <property type="evidence" value="ECO:0007669"/>
    <property type="project" value="UniProtKB-ARBA"/>
</dbReference>
<proteinExistence type="inferred from homology"/>
<dbReference type="PANTHER" id="PTHR43281:SF1">
    <property type="entry name" value="FARNESYL DIPHOSPHATE SYNTHASE"/>
    <property type="match status" value="1"/>
</dbReference>
<dbReference type="KEGG" id="kon:CONE_0610"/>
<dbReference type="EC" id="2.5.1.1" evidence="8"/>
<dbReference type="OrthoDB" id="9805316at2"/>
<evidence type="ECO:0000256" key="1">
    <source>
        <dbReference type="ARBA" id="ARBA00001946"/>
    </source>
</evidence>
<reference evidence="8 9" key="1">
    <citation type="journal article" date="2013" name="Genome Biol. Evol.">
        <title>Genome evolution and phylogenomic analysis of candidatus kinetoplastibacterium, the betaproteobacterial endosymbionts of strigomonas and angomonas.</title>
        <authorList>
            <person name="Alves J.M."/>
            <person name="Serrano M.G."/>
            <person name="Maia da Silva F."/>
            <person name="Voegtly L.J."/>
            <person name="Matveyev A.V."/>
            <person name="Teixeira M.M."/>
            <person name="Camargo E.P."/>
            <person name="Buck G.A."/>
        </authorList>
    </citation>
    <scope>NUCLEOTIDE SEQUENCE [LARGE SCALE GENOMIC DNA]</scope>
    <source>
        <strain evidence="8 9">TCC290E</strain>
    </source>
</reference>
<dbReference type="HOGENOM" id="CLU_014015_0_1_4"/>
<dbReference type="FunFam" id="1.10.600.10:FF:000001">
    <property type="entry name" value="Geranylgeranyl diphosphate synthase"/>
    <property type="match status" value="1"/>
</dbReference>
<accession>M1LWD2</accession>
<keyword evidence="9" id="KW-1185">Reference proteome</keyword>
<evidence type="ECO:0000256" key="3">
    <source>
        <dbReference type="ARBA" id="ARBA00022679"/>
    </source>
</evidence>
<gene>
    <name evidence="8" type="ORF">CONE_0610</name>
</gene>
<dbReference type="Proteomes" id="UP000011541">
    <property type="component" value="Chromosome"/>
</dbReference>
<dbReference type="PATRIC" id="fig|1208920.3.peg.359"/>
<dbReference type="GO" id="GO:0046872">
    <property type="term" value="F:metal ion binding"/>
    <property type="evidence" value="ECO:0007669"/>
    <property type="project" value="UniProtKB-KW"/>
</dbReference>
<sequence length="304" mass="33632">MNENNLSFSDWISNIMNNINDNLNKILPDYDSSSSILQKAMRYSTVSGGKRIRALLVYASFIASNDYLVEKDDILIALDKAAIAMELIHSYSLIHDDLPSMDNDCTRRGKPSSHIVFGEGIAILAGDALQSLAFELLSRISISHETRLNLIKNLAQSAGYLGMSGGQAIDLDNIGNNISYDQLKNMHSMKTGAIIACSIKFGYLLAGANQIVRCMLDDFANYLGIIFQIVDDIIDVTSSGEQLGKTAGKDHKYNKPTYVSIFGIVESRKILDELKNKAINTIKPMDSSNKRLLEMLDLIVCRNH</sequence>
<evidence type="ECO:0000256" key="6">
    <source>
        <dbReference type="ARBA" id="ARBA00023229"/>
    </source>
</evidence>
<dbReference type="eggNOG" id="COG0142">
    <property type="taxonomic scope" value="Bacteria"/>
</dbReference>
<dbReference type="PROSITE" id="PS00444">
    <property type="entry name" value="POLYPRENYL_SYNTHASE_2"/>
    <property type="match status" value="1"/>
</dbReference>
<dbReference type="InterPro" id="IPR053378">
    <property type="entry name" value="Prenyl_diphosphate_synthase"/>
</dbReference>
<dbReference type="Gene3D" id="1.10.600.10">
    <property type="entry name" value="Farnesyl Diphosphate Synthase"/>
    <property type="match status" value="1"/>
</dbReference>
<keyword evidence="5" id="KW-0460">Magnesium</keyword>
<dbReference type="PROSITE" id="PS00723">
    <property type="entry name" value="POLYPRENYL_SYNTHASE_1"/>
    <property type="match status" value="1"/>
</dbReference>
<dbReference type="CDD" id="cd00685">
    <property type="entry name" value="Trans_IPPS_HT"/>
    <property type="match status" value="1"/>
</dbReference>
<dbReference type="GO" id="GO:0005737">
    <property type="term" value="C:cytoplasm"/>
    <property type="evidence" value="ECO:0007669"/>
    <property type="project" value="UniProtKB-ARBA"/>
</dbReference>
<evidence type="ECO:0000256" key="4">
    <source>
        <dbReference type="ARBA" id="ARBA00022723"/>
    </source>
</evidence>
<keyword evidence="6" id="KW-0414">Isoprene biosynthesis</keyword>
<dbReference type="InterPro" id="IPR000092">
    <property type="entry name" value="Polyprenyl_synt"/>
</dbReference>
<keyword evidence="3 7" id="KW-0808">Transferase</keyword>
<name>M1LWD2_9PROT</name>
<evidence type="ECO:0000313" key="9">
    <source>
        <dbReference type="Proteomes" id="UP000011541"/>
    </source>
</evidence>
<dbReference type="InterPro" id="IPR033749">
    <property type="entry name" value="Polyprenyl_synt_CS"/>
</dbReference>
<comment type="cofactor">
    <cofactor evidence="1">
        <name>Mg(2+)</name>
        <dbReference type="ChEBI" id="CHEBI:18420"/>
    </cofactor>
</comment>
<evidence type="ECO:0000256" key="2">
    <source>
        <dbReference type="ARBA" id="ARBA00006706"/>
    </source>
</evidence>
<dbReference type="SUPFAM" id="SSF48576">
    <property type="entry name" value="Terpenoid synthases"/>
    <property type="match status" value="1"/>
</dbReference>
<dbReference type="AlphaFoldDB" id="M1LWD2"/>
<organism evidence="8 9">
    <name type="scientific">Candidatus Kinetoplastidibacterium stringomonadis TCC290E</name>
    <dbReference type="NCBI Taxonomy" id="1208920"/>
    <lineage>
        <taxon>Bacteria</taxon>
        <taxon>Pseudomonadati</taxon>
        <taxon>Pseudomonadota</taxon>
        <taxon>Betaproteobacteria</taxon>
        <taxon>Candidatus Kinetoplastidibacterium</taxon>
    </lineage>
</organism>
<protein>
    <submittedName>
        <fullName evidence="8">Farnesyl diphosphate synthase</fullName>
        <ecNumber evidence="8">2.5.1.1</ecNumber>
    </submittedName>
</protein>
<dbReference type="SFLD" id="SFLDS00005">
    <property type="entry name" value="Isoprenoid_Synthase_Type_I"/>
    <property type="match status" value="1"/>
</dbReference>
<dbReference type="PANTHER" id="PTHR43281">
    <property type="entry name" value="FARNESYL DIPHOSPHATE SYNTHASE"/>
    <property type="match status" value="1"/>
</dbReference>
<dbReference type="RefSeq" id="WP_015397058.1">
    <property type="nucleotide sequence ID" value="NC_020299.1"/>
</dbReference>
<dbReference type="EMBL" id="CP003805">
    <property type="protein sequence ID" value="AGF48371.1"/>
    <property type="molecule type" value="Genomic_DNA"/>
</dbReference>
<evidence type="ECO:0000313" key="8">
    <source>
        <dbReference type="EMBL" id="AGF48371.1"/>
    </source>
</evidence>
<dbReference type="Pfam" id="PF00348">
    <property type="entry name" value="polyprenyl_synt"/>
    <property type="match status" value="1"/>
</dbReference>
<evidence type="ECO:0000256" key="5">
    <source>
        <dbReference type="ARBA" id="ARBA00022842"/>
    </source>
</evidence>
<dbReference type="SFLD" id="SFLDG01017">
    <property type="entry name" value="Polyprenyl_Transferase_Like"/>
    <property type="match status" value="1"/>
</dbReference>
<dbReference type="InterPro" id="IPR008949">
    <property type="entry name" value="Isoprenoid_synthase_dom_sf"/>
</dbReference>
<dbReference type="STRING" id="1208920.CONE_0610"/>
<dbReference type="NCBIfam" id="NF045485">
    <property type="entry name" value="FPPsyn"/>
    <property type="match status" value="1"/>
</dbReference>
<keyword evidence="4" id="KW-0479">Metal-binding</keyword>
<evidence type="ECO:0000256" key="7">
    <source>
        <dbReference type="RuleBase" id="RU004466"/>
    </source>
</evidence>